<dbReference type="GO" id="GO:0046872">
    <property type="term" value="F:metal ion binding"/>
    <property type="evidence" value="ECO:0007669"/>
    <property type="project" value="UniProtKB-KW"/>
</dbReference>
<feature type="domain" description="Peptidase M12B" evidence="2">
    <location>
        <begin position="37"/>
        <end position="235"/>
    </location>
</feature>
<dbReference type="PANTHER" id="PTHR13723">
    <property type="entry name" value="ADAMTS A DISINTEGRIN AND METALLOPROTEASE WITH THROMBOSPONDIN MOTIFS PROTEASE"/>
    <property type="match status" value="1"/>
</dbReference>
<feature type="binding site" evidence="1">
    <location>
        <position position="188"/>
    </location>
    <ligand>
        <name>Zn(2+)</name>
        <dbReference type="ChEBI" id="CHEBI:29105"/>
        <note>catalytic</note>
    </ligand>
</feature>
<sequence>LYLSGRLDFEEKDDTHHHIQLSNTRKRRKLNFDRTAKHVEILIAYDDSIKEFHSDIDIRSYILTLFSYVSHLYSDASIGNNIKIWLVKLVELGKDLSNEIKLTDNAADLLSKFCKWQRNYNIPGTYDAAVLLTRIPLCNKHSKNTTDSKCDTLGITELGTMCNLTSNCAIVRDNGFATAFTIAHEIAHLFGIRHDNDKACLNFNKEQNLMATSLTFDHNHYKWSNCSRFYFTQYL</sequence>
<feature type="non-terminal residue" evidence="3">
    <location>
        <position position="235"/>
    </location>
</feature>
<accession>A0A820JI19</accession>
<dbReference type="SUPFAM" id="SSF55486">
    <property type="entry name" value="Metalloproteases ('zincins'), catalytic domain"/>
    <property type="match status" value="1"/>
</dbReference>
<evidence type="ECO:0000313" key="3">
    <source>
        <dbReference type="EMBL" id="CAF4327375.1"/>
    </source>
</evidence>
<feature type="binding site" evidence="1">
    <location>
        <position position="194"/>
    </location>
    <ligand>
        <name>Zn(2+)</name>
        <dbReference type="ChEBI" id="CHEBI:29105"/>
        <note>catalytic</note>
    </ligand>
</feature>
<proteinExistence type="predicted"/>
<dbReference type="PANTHER" id="PTHR13723:SF281">
    <property type="entry name" value="PAPILIN"/>
    <property type="match status" value="1"/>
</dbReference>
<dbReference type="Proteomes" id="UP000663868">
    <property type="component" value="Unassembled WGS sequence"/>
</dbReference>
<feature type="active site" evidence="1">
    <location>
        <position position="185"/>
    </location>
</feature>
<dbReference type="Gene3D" id="3.40.390.10">
    <property type="entry name" value="Collagenase (Catalytic Domain)"/>
    <property type="match status" value="1"/>
</dbReference>
<keyword evidence="1" id="KW-0479">Metal-binding</keyword>
<dbReference type="InterPro" id="IPR024079">
    <property type="entry name" value="MetalloPept_cat_dom_sf"/>
</dbReference>
<protein>
    <recommendedName>
        <fullName evidence="2">Peptidase M12B domain-containing protein</fullName>
    </recommendedName>
</protein>
<feature type="non-terminal residue" evidence="3">
    <location>
        <position position="1"/>
    </location>
</feature>
<dbReference type="GO" id="GO:0004222">
    <property type="term" value="F:metalloendopeptidase activity"/>
    <property type="evidence" value="ECO:0007669"/>
    <property type="project" value="InterPro"/>
</dbReference>
<evidence type="ECO:0000313" key="4">
    <source>
        <dbReference type="Proteomes" id="UP000663868"/>
    </source>
</evidence>
<dbReference type="InterPro" id="IPR050439">
    <property type="entry name" value="ADAMTS_ADAMTS-like"/>
</dbReference>
<dbReference type="PROSITE" id="PS50215">
    <property type="entry name" value="ADAM_MEPRO"/>
    <property type="match status" value="1"/>
</dbReference>
<reference evidence="3" key="1">
    <citation type="submission" date="2021-02" db="EMBL/GenBank/DDBJ databases">
        <authorList>
            <person name="Nowell W R."/>
        </authorList>
    </citation>
    <scope>NUCLEOTIDE SEQUENCE</scope>
</reference>
<name>A0A820JI19_9BILA</name>
<dbReference type="EMBL" id="CAJOBB010016337">
    <property type="protein sequence ID" value="CAF4327375.1"/>
    <property type="molecule type" value="Genomic_DNA"/>
</dbReference>
<comment type="caution">
    <text evidence="3">The sequence shown here is derived from an EMBL/GenBank/DDBJ whole genome shotgun (WGS) entry which is preliminary data.</text>
</comment>
<feature type="binding site" evidence="1">
    <location>
        <position position="184"/>
    </location>
    <ligand>
        <name>Zn(2+)</name>
        <dbReference type="ChEBI" id="CHEBI:29105"/>
        <note>catalytic</note>
    </ligand>
</feature>
<dbReference type="GO" id="GO:0030198">
    <property type="term" value="P:extracellular matrix organization"/>
    <property type="evidence" value="ECO:0007669"/>
    <property type="project" value="TreeGrafter"/>
</dbReference>
<organism evidence="3 4">
    <name type="scientific">Adineta steineri</name>
    <dbReference type="NCBI Taxonomy" id="433720"/>
    <lineage>
        <taxon>Eukaryota</taxon>
        <taxon>Metazoa</taxon>
        <taxon>Spiralia</taxon>
        <taxon>Gnathifera</taxon>
        <taxon>Rotifera</taxon>
        <taxon>Eurotatoria</taxon>
        <taxon>Bdelloidea</taxon>
        <taxon>Adinetida</taxon>
        <taxon>Adinetidae</taxon>
        <taxon>Adineta</taxon>
    </lineage>
</organism>
<dbReference type="GO" id="GO:0031012">
    <property type="term" value="C:extracellular matrix"/>
    <property type="evidence" value="ECO:0007669"/>
    <property type="project" value="TreeGrafter"/>
</dbReference>
<evidence type="ECO:0000259" key="2">
    <source>
        <dbReference type="PROSITE" id="PS50215"/>
    </source>
</evidence>
<evidence type="ECO:0000256" key="1">
    <source>
        <dbReference type="PROSITE-ProRule" id="PRU00276"/>
    </source>
</evidence>
<dbReference type="GO" id="GO:0006508">
    <property type="term" value="P:proteolysis"/>
    <property type="evidence" value="ECO:0007669"/>
    <property type="project" value="InterPro"/>
</dbReference>
<keyword evidence="1" id="KW-0862">Zinc</keyword>
<dbReference type="Pfam" id="PF01421">
    <property type="entry name" value="Reprolysin"/>
    <property type="match status" value="1"/>
</dbReference>
<dbReference type="AlphaFoldDB" id="A0A820JI19"/>
<comment type="caution">
    <text evidence="1">Lacks conserved residue(s) required for the propagation of feature annotation.</text>
</comment>
<gene>
    <name evidence="3" type="ORF">KXQ929_LOCUS46973</name>
</gene>
<dbReference type="InterPro" id="IPR001590">
    <property type="entry name" value="Peptidase_M12B"/>
</dbReference>